<evidence type="ECO:0000256" key="4">
    <source>
        <dbReference type="ARBA" id="ARBA00023128"/>
    </source>
</evidence>
<keyword evidence="8" id="KW-1185">Reference proteome</keyword>
<comment type="similarity">
    <text evidence="2">Belongs to the mitochondrion-specific ribosomal protein mL49 family.</text>
</comment>
<dbReference type="GO" id="GO:0006412">
    <property type="term" value="P:translation"/>
    <property type="evidence" value="ECO:0007669"/>
    <property type="project" value="InterPro"/>
</dbReference>
<sequence length="134" mass="14970">MFRQFVRLNSTTTSASAAAAAVPKTKSSLLFPSLASLNPETDLVGSKLLGGKSKTYFVKRTTEGNLPVYKTIKRQAIFTDVRRVEGDIIQLRNDIQALFPQIEKNQYSCLMDSKTIRIKGDLTKELKKLLAVKF</sequence>
<dbReference type="PANTHER" id="PTHR13477">
    <property type="entry name" value="MITOCHONDRIAL 39S RIBOSOMAL PROTEIN L49"/>
    <property type="match status" value="1"/>
</dbReference>
<name>A0A9W6WAJ9_CANBO</name>
<gene>
    <name evidence="7" type="ORF">Cboi02_000352700</name>
</gene>
<dbReference type="AlphaFoldDB" id="A0A9W6WAJ9"/>
<dbReference type="InterPro" id="IPR007740">
    <property type="entry name" value="Ribosomal_mL49"/>
</dbReference>
<evidence type="ECO:0000313" key="8">
    <source>
        <dbReference type="Proteomes" id="UP001165120"/>
    </source>
</evidence>
<dbReference type="GO" id="GO:0003735">
    <property type="term" value="F:structural constituent of ribosome"/>
    <property type="evidence" value="ECO:0007669"/>
    <property type="project" value="InterPro"/>
</dbReference>
<evidence type="ECO:0000256" key="2">
    <source>
        <dbReference type="ARBA" id="ARBA00005677"/>
    </source>
</evidence>
<dbReference type="Pfam" id="PF05046">
    <property type="entry name" value="Img2"/>
    <property type="match status" value="1"/>
</dbReference>
<dbReference type="EMBL" id="BSXN01001233">
    <property type="protein sequence ID" value="GME72238.1"/>
    <property type="molecule type" value="Genomic_DNA"/>
</dbReference>
<keyword evidence="3" id="KW-0689">Ribosomal protein</keyword>
<comment type="subcellular location">
    <subcellularLocation>
        <location evidence="1">Mitochondrion</location>
    </subcellularLocation>
</comment>
<accession>A0A9W6WAJ9</accession>
<evidence type="ECO:0000256" key="6">
    <source>
        <dbReference type="ARBA" id="ARBA00035191"/>
    </source>
</evidence>
<keyword evidence="4" id="KW-0496">Mitochondrion</keyword>
<evidence type="ECO:0000256" key="5">
    <source>
        <dbReference type="ARBA" id="ARBA00023274"/>
    </source>
</evidence>
<dbReference type="PANTHER" id="PTHR13477:SF0">
    <property type="entry name" value="LARGE RIBOSOMAL SUBUNIT PROTEIN ML49"/>
    <property type="match status" value="1"/>
</dbReference>
<reference evidence="7" key="1">
    <citation type="submission" date="2023-04" db="EMBL/GenBank/DDBJ databases">
        <title>Candida boidinii NBRC 10035.</title>
        <authorList>
            <person name="Ichikawa N."/>
            <person name="Sato H."/>
            <person name="Tonouchi N."/>
        </authorList>
    </citation>
    <scope>NUCLEOTIDE SEQUENCE</scope>
    <source>
        <strain evidence="7">NBRC 10035</strain>
    </source>
</reference>
<comment type="caution">
    <text evidence="7">The sequence shown here is derived from an EMBL/GenBank/DDBJ whole genome shotgun (WGS) entry which is preliminary data.</text>
</comment>
<dbReference type="Proteomes" id="UP001165120">
    <property type="component" value="Unassembled WGS sequence"/>
</dbReference>
<dbReference type="GO" id="GO:0005762">
    <property type="term" value="C:mitochondrial large ribosomal subunit"/>
    <property type="evidence" value="ECO:0007669"/>
    <property type="project" value="TreeGrafter"/>
</dbReference>
<protein>
    <recommendedName>
        <fullName evidence="6">Large ribosomal subunit protein mL49</fullName>
    </recommendedName>
</protein>
<proteinExistence type="inferred from homology"/>
<keyword evidence="5" id="KW-0687">Ribonucleoprotein</keyword>
<evidence type="ECO:0000313" key="7">
    <source>
        <dbReference type="EMBL" id="GME72238.1"/>
    </source>
</evidence>
<evidence type="ECO:0000256" key="1">
    <source>
        <dbReference type="ARBA" id="ARBA00004173"/>
    </source>
</evidence>
<evidence type="ECO:0000256" key="3">
    <source>
        <dbReference type="ARBA" id="ARBA00022980"/>
    </source>
</evidence>
<organism evidence="7 8">
    <name type="scientific">Candida boidinii</name>
    <name type="common">Yeast</name>
    <dbReference type="NCBI Taxonomy" id="5477"/>
    <lineage>
        <taxon>Eukaryota</taxon>
        <taxon>Fungi</taxon>
        <taxon>Dikarya</taxon>
        <taxon>Ascomycota</taxon>
        <taxon>Saccharomycotina</taxon>
        <taxon>Pichiomycetes</taxon>
        <taxon>Pichiales</taxon>
        <taxon>Pichiaceae</taxon>
        <taxon>Ogataea</taxon>
        <taxon>Ogataea/Candida clade</taxon>
    </lineage>
</organism>
<dbReference type="OrthoDB" id="19439at2759"/>
<dbReference type="Gene3D" id="3.30.780.10">
    <property type="entry name" value="SUI1-like domain"/>
    <property type="match status" value="1"/>
</dbReference>